<feature type="region of interest" description="Disordered" evidence="1">
    <location>
        <begin position="73"/>
        <end position="93"/>
    </location>
</feature>
<sequence>MNKSFFLGATVAVGAVLLVPGVAAAVGRAGRPLVRAALRTGAVAYDEFRKAGAEAYEHMEDIAAEIREEMAAERAEAGEFTAEPTAEPETNAG</sequence>
<organism evidence="2 3">
    <name type="scientific">Actibacterium naphthalenivorans</name>
    <dbReference type="NCBI Taxonomy" id="1614693"/>
    <lineage>
        <taxon>Bacteria</taxon>
        <taxon>Pseudomonadati</taxon>
        <taxon>Pseudomonadota</taxon>
        <taxon>Alphaproteobacteria</taxon>
        <taxon>Rhodobacterales</taxon>
        <taxon>Roseobacteraceae</taxon>
        <taxon>Actibacterium</taxon>
    </lineage>
</organism>
<dbReference type="InterPro" id="IPR033456">
    <property type="entry name" value="DUF5132"/>
</dbReference>
<evidence type="ECO:0000256" key="1">
    <source>
        <dbReference type="SAM" id="MobiDB-lite"/>
    </source>
</evidence>
<gene>
    <name evidence="2" type="ORF">GGR17_003168</name>
</gene>
<comment type="caution">
    <text evidence="2">The sequence shown here is derived from an EMBL/GenBank/DDBJ whole genome shotgun (WGS) entry which is preliminary data.</text>
</comment>
<keyword evidence="3" id="KW-1185">Reference proteome</keyword>
<proteinExistence type="predicted"/>
<evidence type="ECO:0000313" key="2">
    <source>
        <dbReference type="EMBL" id="MBB4023339.1"/>
    </source>
</evidence>
<reference evidence="2" key="1">
    <citation type="submission" date="2020-08" db="EMBL/GenBank/DDBJ databases">
        <title>Genomic Encyclopedia of Type Strains, Phase IV (KMG-IV): sequencing the most valuable type-strain genomes for metagenomic binning, comparative biology and taxonomic classification.</title>
        <authorList>
            <person name="Goeker M."/>
        </authorList>
    </citation>
    <scope>NUCLEOTIDE SEQUENCE [LARGE SCALE GENOMIC DNA]</scope>
    <source>
        <strain evidence="2">DSM 105040</strain>
    </source>
</reference>
<evidence type="ECO:0008006" key="4">
    <source>
        <dbReference type="Google" id="ProtNLM"/>
    </source>
</evidence>
<dbReference type="RefSeq" id="WP_054539537.1">
    <property type="nucleotide sequence ID" value="NZ_JACIEQ010000005.1"/>
</dbReference>
<feature type="compositionally biased region" description="Low complexity" evidence="1">
    <location>
        <begin position="78"/>
        <end position="93"/>
    </location>
</feature>
<evidence type="ECO:0000313" key="3">
    <source>
        <dbReference type="Proteomes" id="UP000585681"/>
    </source>
</evidence>
<protein>
    <recommendedName>
        <fullName evidence="4">DUF5132 domain-containing protein</fullName>
    </recommendedName>
</protein>
<accession>A0A840CJI4</accession>
<dbReference type="Proteomes" id="UP000585681">
    <property type="component" value="Unassembled WGS sequence"/>
</dbReference>
<name>A0A840CJI4_9RHOB</name>
<dbReference type="Pfam" id="PF17195">
    <property type="entry name" value="DUF5132"/>
    <property type="match status" value="1"/>
</dbReference>
<dbReference type="EMBL" id="JACIEQ010000005">
    <property type="protein sequence ID" value="MBB4023339.1"/>
    <property type="molecule type" value="Genomic_DNA"/>
</dbReference>
<dbReference type="AlphaFoldDB" id="A0A840CJI4"/>